<dbReference type="InterPro" id="IPR011009">
    <property type="entry name" value="Kinase-like_dom_sf"/>
</dbReference>
<dbReference type="GO" id="GO:0016301">
    <property type="term" value="F:kinase activity"/>
    <property type="evidence" value="ECO:0007669"/>
    <property type="project" value="UniProtKB-KW"/>
</dbReference>
<evidence type="ECO:0000313" key="2">
    <source>
        <dbReference type="EMBL" id="KAF9458017.1"/>
    </source>
</evidence>
<gene>
    <name evidence="2" type="ORF">BDZ94DRAFT_1227052</name>
</gene>
<evidence type="ECO:0000259" key="1">
    <source>
        <dbReference type="Pfam" id="PF01636"/>
    </source>
</evidence>
<comment type="caution">
    <text evidence="2">The sequence shown here is derived from an EMBL/GenBank/DDBJ whole genome shotgun (WGS) entry which is preliminary data.</text>
</comment>
<accession>A0A9P6CA82</accession>
<dbReference type="PANTHER" id="PTHR21310">
    <property type="entry name" value="AMINOGLYCOSIDE PHOSPHOTRANSFERASE-RELATED-RELATED"/>
    <property type="match status" value="1"/>
</dbReference>
<dbReference type="PANTHER" id="PTHR21310:SF15">
    <property type="entry name" value="AMINOGLYCOSIDE PHOSPHOTRANSFERASE DOMAIN-CONTAINING PROTEIN"/>
    <property type="match status" value="1"/>
</dbReference>
<dbReference type="AlphaFoldDB" id="A0A9P6CA82"/>
<evidence type="ECO:0000313" key="3">
    <source>
        <dbReference type="Proteomes" id="UP000807353"/>
    </source>
</evidence>
<dbReference type="InterPro" id="IPR051678">
    <property type="entry name" value="AGP_Transferase"/>
</dbReference>
<dbReference type="OrthoDB" id="5598852at2759"/>
<organism evidence="2 3">
    <name type="scientific">Collybia nuda</name>
    <dbReference type="NCBI Taxonomy" id="64659"/>
    <lineage>
        <taxon>Eukaryota</taxon>
        <taxon>Fungi</taxon>
        <taxon>Dikarya</taxon>
        <taxon>Basidiomycota</taxon>
        <taxon>Agaricomycotina</taxon>
        <taxon>Agaricomycetes</taxon>
        <taxon>Agaricomycetidae</taxon>
        <taxon>Agaricales</taxon>
        <taxon>Tricholomatineae</taxon>
        <taxon>Clitocybaceae</taxon>
        <taxon>Collybia</taxon>
    </lineage>
</organism>
<reference evidence="2" key="1">
    <citation type="submission" date="2020-11" db="EMBL/GenBank/DDBJ databases">
        <authorList>
            <consortium name="DOE Joint Genome Institute"/>
            <person name="Ahrendt S."/>
            <person name="Riley R."/>
            <person name="Andreopoulos W."/>
            <person name="Labutti K."/>
            <person name="Pangilinan J."/>
            <person name="Ruiz-Duenas F.J."/>
            <person name="Barrasa J.M."/>
            <person name="Sanchez-Garcia M."/>
            <person name="Camarero S."/>
            <person name="Miyauchi S."/>
            <person name="Serrano A."/>
            <person name="Linde D."/>
            <person name="Babiker R."/>
            <person name="Drula E."/>
            <person name="Ayuso-Fernandez I."/>
            <person name="Pacheco R."/>
            <person name="Padilla G."/>
            <person name="Ferreira P."/>
            <person name="Barriuso J."/>
            <person name="Kellner H."/>
            <person name="Castanera R."/>
            <person name="Alfaro M."/>
            <person name="Ramirez L."/>
            <person name="Pisabarro A.G."/>
            <person name="Kuo A."/>
            <person name="Tritt A."/>
            <person name="Lipzen A."/>
            <person name="He G."/>
            <person name="Yan M."/>
            <person name="Ng V."/>
            <person name="Cullen D."/>
            <person name="Martin F."/>
            <person name="Rosso M.-N."/>
            <person name="Henrissat B."/>
            <person name="Hibbett D."/>
            <person name="Martinez A.T."/>
            <person name="Grigoriev I.V."/>
        </authorList>
    </citation>
    <scope>NUCLEOTIDE SEQUENCE</scope>
    <source>
        <strain evidence="2">CBS 247.69</strain>
    </source>
</reference>
<feature type="domain" description="Aminoglycoside phosphotransferase" evidence="1">
    <location>
        <begin position="64"/>
        <end position="242"/>
    </location>
</feature>
<proteinExistence type="predicted"/>
<keyword evidence="2" id="KW-0808">Transferase</keyword>
<sequence>MKSDGCSTVKETSASFDPSEDNIKDVMQKLENAKRTSGKPFAIFHDLYDGRCVKHAPVPFMSIEEARVMEYVRLHTNIPVPKVIMAFERDDTVFIVMEYIKAATLEFARAKLTNEQLRNVALQLMDFIAQIRSLTLPPNQGLGFWKGGAYRNVFFRPTPWETADVVPRSAFKSIGDFHAYWVTRSGLDKPLDNPDSYAAILSHGDLGCRNILMEPTGAKILAVIDWDTFGWYPDFWETMIIHRDALWSQRWESALSDIIPRRPVDEMYHDILDAAFQERDEW</sequence>
<keyword evidence="2" id="KW-0418">Kinase</keyword>
<protein>
    <submittedName>
        <fullName evidence="2">Kinase-like domain-containing protein</fullName>
    </submittedName>
</protein>
<dbReference type="Proteomes" id="UP000807353">
    <property type="component" value="Unassembled WGS sequence"/>
</dbReference>
<dbReference type="Pfam" id="PF01636">
    <property type="entry name" value="APH"/>
    <property type="match status" value="1"/>
</dbReference>
<dbReference type="InterPro" id="IPR002575">
    <property type="entry name" value="Aminoglycoside_PTrfase"/>
</dbReference>
<keyword evidence="3" id="KW-1185">Reference proteome</keyword>
<dbReference type="SUPFAM" id="SSF56112">
    <property type="entry name" value="Protein kinase-like (PK-like)"/>
    <property type="match status" value="1"/>
</dbReference>
<dbReference type="EMBL" id="MU150352">
    <property type="protein sequence ID" value="KAF9458017.1"/>
    <property type="molecule type" value="Genomic_DNA"/>
</dbReference>
<name>A0A9P6CA82_9AGAR</name>
<dbReference type="Gene3D" id="3.90.1200.10">
    <property type="match status" value="1"/>
</dbReference>